<dbReference type="PANTHER" id="PTHR15193:SF1">
    <property type="entry name" value="CD83 ANTIGEN"/>
    <property type="match status" value="1"/>
</dbReference>
<dbReference type="GO" id="GO:0002376">
    <property type="term" value="P:immune system process"/>
    <property type="evidence" value="ECO:0007669"/>
    <property type="project" value="UniProtKB-ARBA"/>
</dbReference>
<comment type="subunit">
    <text evidence="9">Monomer. Homodimer. Homotrimer. Interacts with MARCHF1; this interaction antagonizes MARCHF1-mediated MHC II and CD86 down-regulation.</text>
</comment>
<dbReference type="Proteomes" id="UP000504628">
    <property type="component" value="Chromosome 5"/>
</dbReference>
<dbReference type="AlphaFoldDB" id="A0A6J2LS09"/>
<keyword evidence="2 11" id="KW-0812">Transmembrane</keyword>
<proteinExistence type="predicted"/>
<keyword evidence="3 12" id="KW-0732">Signal</keyword>
<keyword evidence="14" id="KW-1185">Reference proteome</keyword>
<feature type="transmembrane region" description="Helical" evidence="11">
    <location>
        <begin position="142"/>
        <end position="162"/>
    </location>
</feature>
<evidence type="ECO:0000256" key="11">
    <source>
        <dbReference type="SAM" id="Phobius"/>
    </source>
</evidence>
<keyword evidence="4 11" id="KW-1133">Transmembrane helix</keyword>
<evidence type="ECO:0000256" key="4">
    <source>
        <dbReference type="ARBA" id="ARBA00022989"/>
    </source>
</evidence>
<dbReference type="InterPro" id="IPR036179">
    <property type="entry name" value="Ig-like_dom_sf"/>
</dbReference>
<dbReference type="RefSeq" id="XP_028368668.1">
    <property type="nucleotide sequence ID" value="XM_028512867.2"/>
</dbReference>
<dbReference type="InterPro" id="IPR003599">
    <property type="entry name" value="Ig_sub"/>
</dbReference>
<name>A0A6J2LS09_9CHIR</name>
<evidence type="ECO:0000256" key="5">
    <source>
        <dbReference type="ARBA" id="ARBA00023136"/>
    </source>
</evidence>
<evidence type="ECO:0000313" key="15">
    <source>
        <dbReference type="RefSeq" id="XP_028368668.1"/>
    </source>
</evidence>
<feature type="chain" id="PRO_5026987383" description="CD83 antigen" evidence="12">
    <location>
        <begin position="20"/>
        <end position="200"/>
    </location>
</feature>
<dbReference type="GeneID" id="114497223"/>
<dbReference type="InterPro" id="IPR013106">
    <property type="entry name" value="Ig_V-set"/>
</dbReference>
<evidence type="ECO:0000256" key="2">
    <source>
        <dbReference type="ARBA" id="ARBA00022692"/>
    </source>
</evidence>
<dbReference type="SUPFAM" id="SSF48726">
    <property type="entry name" value="Immunoglobulin"/>
    <property type="match status" value="1"/>
</dbReference>
<dbReference type="InterPro" id="IPR013783">
    <property type="entry name" value="Ig-like_fold"/>
</dbReference>
<comment type="subcellular location">
    <subcellularLocation>
        <location evidence="1">Membrane</location>
        <topology evidence="1">Single-pass type I membrane protein</topology>
    </subcellularLocation>
</comment>
<dbReference type="GO" id="GO:0005886">
    <property type="term" value="C:plasma membrane"/>
    <property type="evidence" value="ECO:0007669"/>
    <property type="project" value="UniProtKB-ARBA"/>
</dbReference>
<keyword evidence="8" id="KW-0393">Immunoglobulin domain</keyword>
<dbReference type="InterPro" id="IPR007110">
    <property type="entry name" value="Ig-like_dom"/>
</dbReference>
<evidence type="ECO:0000256" key="8">
    <source>
        <dbReference type="ARBA" id="ARBA00023319"/>
    </source>
</evidence>
<organism evidence="14 15">
    <name type="scientific">Phyllostomus discolor</name>
    <name type="common">pale spear-nosed bat</name>
    <dbReference type="NCBI Taxonomy" id="89673"/>
    <lineage>
        <taxon>Eukaryota</taxon>
        <taxon>Metazoa</taxon>
        <taxon>Chordata</taxon>
        <taxon>Craniata</taxon>
        <taxon>Vertebrata</taxon>
        <taxon>Euteleostomi</taxon>
        <taxon>Mammalia</taxon>
        <taxon>Eutheria</taxon>
        <taxon>Laurasiatheria</taxon>
        <taxon>Chiroptera</taxon>
        <taxon>Yangochiroptera</taxon>
        <taxon>Phyllostomidae</taxon>
        <taxon>Phyllostominae</taxon>
        <taxon>Phyllostomus</taxon>
    </lineage>
</organism>
<evidence type="ECO:0000256" key="3">
    <source>
        <dbReference type="ARBA" id="ARBA00022729"/>
    </source>
</evidence>
<dbReference type="PROSITE" id="PS50835">
    <property type="entry name" value="IG_LIKE"/>
    <property type="match status" value="1"/>
</dbReference>
<evidence type="ECO:0000256" key="9">
    <source>
        <dbReference type="ARBA" id="ARBA00062147"/>
    </source>
</evidence>
<reference evidence="15" key="1">
    <citation type="submission" date="2025-08" db="UniProtKB">
        <authorList>
            <consortium name="RefSeq"/>
        </authorList>
    </citation>
    <scope>IDENTIFICATION</scope>
    <source>
        <tissue evidence="15">Muscle</tissue>
    </source>
</reference>
<dbReference type="CTD" id="9308"/>
<dbReference type="Gene3D" id="2.60.40.10">
    <property type="entry name" value="Immunoglobulins"/>
    <property type="match status" value="1"/>
</dbReference>
<evidence type="ECO:0000256" key="7">
    <source>
        <dbReference type="ARBA" id="ARBA00023180"/>
    </source>
</evidence>
<evidence type="ECO:0000256" key="12">
    <source>
        <dbReference type="SAM" id="SignalP"/>
    </source>
</evidence>
<keyword evidence="5 11" id="KW-0472">Membrane</keyword>
<dbReference type="PANTHER" id="PTHR15193">
    <property type="entry name" value="CD83 ANTIGEN"/>
    <property type="match status" value="1"/>
</dbReference>
<accession>A0A6J2LS09</accession>
<keyword evidence="6" id="KW-1015">Disulfide bond</keyword>
<feature type="domain" description="Ig-like" evidence="13">
    <location>
        <begin position="28"/>
        <end position="120"/>
    </location>
</feature>
<dbReference type="SMART" id="SM00409">
    <property type="entry name" value="IG"/>
    <property type="match status" value="1"/>
</dbReference>
<keyword evidence="7" id="KW-0325">Glycoprotein</keyword>
<dbReference type="FunFam" id="2.60.40.10:FF:001910">
    <property type="entry name" value="CD83 molecule"/>
    <property type="match status" value="1"/>
</dbReference>
<gene>
    <name evidence="15" type="primary">CD83</name>
</gene>
<sequence>MSRGLQLLLLGCACSLAAAAQELKVACSENVDLPCTAPRNPWVPYTVSWTKLTEGGEEMIEVPQEDLQTYHQTEQKGPLEAPSQGPYSLKIRNATSCSSGTYRCTLEGPGGQRNQSGTVTLRVTGCHKERKEETFQKYRAEIVLLLALVVFYITLIVFTCFARQTVFPEFSKPGMERVFLPVVSSSKPVELVTLPKTELV</sequence>
<evidence type="ECO:0000256" key="6">
    <source>
        <dbReference type="ARBA" id="ARBA00023157"/>
    </source>
</evidence>
<evidence type="ECO:0000256" key="1">
    <source>
        <dbReference type="ARBA" id="ARBA00004479"/>
    </source>
</evidence>
<evidence type="ECO:0000256" key="10">
    <source>
        <dbReference type="ARBA" id="ARBA00069576"/>
    </source>
</evidence>
<feature type="signal peptide" evidence="12">
    <location>
        <begin position="1"/>
        <end position="19"/>
    </location>
</feature>
<evidence type="ECO:0000259" key="13">
    <source>
        <dbReference type="PROSITE" id="PS50835"/>
    </source>
</evidence>
<evidence type="ECO:0000313" key="14">
    <source>
        <dbReference type="Proteomes" id="UP000504628"/>
    </source>
</evidence>
<dbReference type="Pfam" id="PF07686">
    <property type="entry name" value="V-set"/>
    <property type="match status" value="1"/>
</dbReference>
<protein>
    <recommendedName>
        <fullName evidence="10">CD83 antigen</fullName>
    </recommendedName>
</protein>